<dbReference type="EMBL" id="CM029045">
    <property type="protein sequence ID" value="KAG2600138.1"/>
    <property type="molecule type" value="Genomic_DNA"/>
</dbReference>
<evidence type="ECO:0000313" key="2">
    <source>
        <dbReference type="Proteomes" id="UP000823388"/>
    </source>
</evidence>
<evidence type="ECO:0000313" key="1">
    <source>
        <dbReference type="EMBL" id="KAG2600138.1"/>
    </source>
</evidence>
<name>A0A8T0SSJ8_PANVG</name>
<comment type="caution">
    <text evidence="1">The sequence shown here is derived from an EMBL/GenBank/DDBJ whole genome shotgun (WGS) entry which is preliminary data.</text>
</comment>
<protein>
    <submittedName>
        <fullName evidence="1">Uncharacterized protein</fullName>
    </submittedName>
</protein>
<reference evidence="1" key="1">
    <citation type="submission" date="2020-05" db="EMBL/GenBank/DDBJ databases">
        <title>WGS assembly of Panicum virgatum.</title>
        <authorList>
            <person name="Lovell J.T."/>
            <person name="Jenkins J."/>
            <person name="Shu S."/>
            <person name="Juenger T.E."/>
            <person name="Schmutz J."/>
        </authorList>
    </citation>
    <scope>NUCLEOTIDE SEQUENCE</scope>
    <source>
        <strain evidence="1">AP13</strain>
    </source>
</reference>
<sequence>MAPLVARAAAAAASLPSGRAGLLGSGRLPLGPARRGHGALVLAGRRVRAGHGGVLAVQFMAPALARDVKVACHPPGIYPKTVINDDEDDEFERIYIEFIQKVERLHASGELLIGLPLPPAAVSDEEKAVQEKLKEIAEGCIGLHADAMRCLRLKERLRMYPEAMLTLLGRLYTATKYDIDAMISVAPRACVRHAIGLVFVVGTGVDRPEFYLGFYSALVRFLVAVSLDSK</sequence>
<organism evidence="1 2">
    <name type="scientific">Panicum virgatum</name>
    <name type="common">Blackwell switchgrass</name>
    <dbReference type="NCBI Taxonomy" id="38727"/>
    <lineage>
        <taxon>Eukaryota</taxon>
        <taxon>Viridiplantae</taxon>
        <taxon>Streptophyta</taxon>
        <taxon>Embryophyta</taxon>
        <taxon>Tracheophyta</taxon>
        <taxon>Spermatophyta</taxon>
        <taxon>Magnoliopsida</taxon>
        <taxon>Liliopsida</taxon>
        <taxon>Poales</taxon>
        <taxon>Poaceae</taxon>
        <taxon>PACMAD clade</taxon>
        <taxon>Panicoideae</taxon>
        <taxon>Panicodae</taxon>
        <taxon>Paniceae</taxon>
        <taxon>Panicinae</taxon>
        <taxon>Panicum</taxon>
        <taxon>Panicum sect. Hiantes</taxon>
    </lineage>
</organism>
<gene>
    <name evidence="1" type="ORF">PVAP13_5KG491800</name>
</gene>
<proteinExistence type="predicted"/>
<dbReference type="Proteomes" id="UP000823388">
    <property type="component" value="Chromosome 5K"/>
</dbReference>
<accession>A0A8T0SSJ8</accession>
<keyword evidence="2" id="KW-1185">Reference proteome</keyword>
<dbReference type="AlphaFoldDB" id="A0A8T0SSJ8"/>